<dbReference type="SUPFAM" id="SSF55729">
    <property type="entry name" value="Acyl-CoA N-acyltransferases (Nat)"/>
    <property type="match status" value="1"/>
</dbReference>
<feature type="domain" description="N-acetyltransferase" evidence="2">
    <location>
        <begin position="33"/>
        <end position="192"/>
    </location>
</feature>
<dbReference type="EMBL" id="RXOL01000001">
    <property type="protein sequence ID" value="RVQ68848.1"/>
    <property type="molecule type" value="Genomic_DNA"/>
</dbReference>
<dbReference type="GO" id="GO:0008999">
    <property type="term" value="F:protein-N-terminal-alanine acetyltransferase activity"/>
    <property type="evidence" value="ECO:0007669"/>
    <property type="project" value="TreeGrafter"/>
</dbReference>
<gene>
    <name evidence="3" type="ORF">EKN06_01055</name>
</gene>
<evidence type="ECO:0000256" key="1">
    <source>
        <dbReference type="SAM" id="MobiDB-lite"/>
    </source>
</evidence>
<dbReference type="GO" id="GO:1990189">
    <property type="term" value="F:protein N-terminal-serine acetyltransferase activity"/>
    <property type="evidence" value="ECO:0007669"/>
    <property type="project" value="TreeGrafter"/>
</dbReference>
<dbReference type="GO" id="GO:0005737">
    <property type="term" value="C:cytoplasm"/>
    <property type="evidence" value="ECO:0007669"/>
    <property type="project" value="TreeGrafter"/>
</dbReference>
<dbReference type="InterPro" id="IPR000182">
    <property type="entry name" value="GNAT_dom"/>
</dbReference>
<dbReference type="Gene3D" id="3.40.630.30">
    <property type="match status" value="1"/>
</dbReference>
<dbReference type="AlphaFoldDB" id="A0A437GZP8"/>
<evidence type="ECO:0000313" key="4">
    <source>
        <dbReference type="Proteomes" id="UP000283003"/>
    </source>
</evidence>
<dbReference type="PANTHER" id="PTHR43441">
    <property type="entry name" value="RIBOSOMAL-PROTEIN-SERINE ACETYLTRANSFERASE"/>
    <property type="match status" value="1"/>
</dbReference>
<keyword evidence="4" id="KW-1185">Reference proteome</keyword>
<dbReference type="Pfam" id="PF13302">
    <property type="entry name" value="Acetyltransf_3"/>
    <property type="match status" value="1"/>
</dbReference>
<dbReference type="Proteomes" id="UP000283003">
    <property type="component" value="Unassembled WGS sequence"/>
</dbReference>
<name>A0A437GZP8_9SPHN</name>
<dbReference type="InterPro" id="IPR051908">
    <property type="entry name" value="Ribosomal_N-acetyltransferase"/>
</dbReference>
<reference evidence="3 4" key="1">
    <citation type="submission" date="2018-12" db="EMBL/GenBank/DDBJ databases">
        <title>Croceicoccus ponticola sp. nov., a lipolytic bacterium isolated from seawater.</title>
        <authorList>
            <person name="Yoon J.-H."/>
        </authorList>
    </citation>
    <scope>NUCLEOTIDE SEQUENCE [LARGE SCALE GENOMIC DNA]</scope>
    <source>
        <strain evidence="3 4">GM-16</strain>
    </source>
</reference>
<dbReference type="OrthoDB" id="5295305at2"/>
<dbReference type="PANTHER" id="PTHR43441:SF2">
    <property type="entry name" value="FAMILY ACETYLTRANSFERASE, PUTATIVE (AFU_ORTHOLOGUE AFUA_7G00850)-RELATED"/>
    <property type="match status" value="1"/>
</dbReference>
<dbReference type="InterPro" id="IPR016181">
    <property type="entry name" value="Acyl_CoA_acyltransferase"/>
</dbReference>
<evidence type="ECO:0000259" key="2">
    <source>
        <dbReference type="PROSITE" id="PS51186"/>
    </source>
</evidence>
<organism evidence="3 4">
    <name type="scientific">Croceicoccus ponticola</name>
    <dbReference type="NCBI Taxonomy" id="2217664"/>
    <lineage>
        <taxon>Bacteria</taxon>
        <taxon>Pseudomonadati</taxon>
        <taxon>Pseudomonadota</taxon>
        <taxon>Alphaproteobacteria</taxon>
        <taxon>Sphingomonadales</taxon>
        <taxon>Erythrobacteraceae</taxon>
        <taxon>Croceicoccus</taxon>
    </lineage>
</organism>
<dbReference type="PROSITE" id="PS51186">
    <property type="entry name" value="GNAT"/>
    <property type="match status" value="1"/>
</dbReference>
<feature type="compositionally biased region" description="Basic and acidic residues" evidence="1">
    <location>
        <begin position="1"/>
        <end position="10"/>
    </location>
</feature>
<comment type="caution">
    <text evidence="3">The sequence shown here is derived from an EMBL/GenBank/DDBJ whole genome shotgun (WGS) entry which is preliminary data.</text>
</comment>
<evidence type="ECO:0000313" key="3">
    <source>
        <dbReference type="EMBL" id="RVQ68848.1"/>
    </source>
</evidence>
<keyword evidence="3" id="KW-0808">Transferase</keyword>
<sequence length="198" mass="21661">MATEKGEGADRVPSGPVSGLRPTNGVIATTDRLVLRTLRVDDIPALFKGFGDPGVMTWWSREAFADEAELAAYLVPVDATESLVCVAADPATDEAMLYCTAMPRARGQVELGYLCLSQWQGRGLVAEALTALIDHVFASGDIRRIYADTDPDNDASNCLLERLGFTLEGCLRENWFTHIGARDSKIWGLLAREWRAND</sequence>
<proteinExistence type="predicted"/>
<accession>A0A437GZP8</accession>
<feature type="region of interest" description="Disordered" evidence="1">
    <location>
        <begin position="1"/>
        <end position="23"/>
    </location>
</feature>
<protein>
    <submittedName>
        <fullName evidence="3">N-acetyltransferase</fullName>
    </submittedName>
</protein>